<dbReference type="RefSeq" id="XP_045963108.1">
    <property type="nucleotide sequence ID" value="XM_046106119.1"/>
</dbReference>
<protein>
    <recommendedName>
        <fullName evidence="1">Protein kinase domain-containing protein</fullName>
    </recommendedName>
</protein>
<evidence type="ECO:0000313" key="3">
    <source>
        <dbReference type="Proteomes" id="UP000758603"/>
    </source>
</evidence>
<dbReference type="Pfam" id="PF07714">
    <property type="entry name" value="PK_Tyr_Ser-Thr"/>
    <property type="match status" value="1"/>
</dbReference>
<evidence type="ECO:0000259" key="1">
    <source>
        <dbReference type="SMART" id="SM00220"/>
    </source>
</evidence>
<keyword evidence="3" id="KW-1185">Reference proteome</keyword>
<dbReference type="InterPro" id="IPR011009">
    <property type="entry name" value="Kinase-like_dom_sf"/>
</dbReference>
<dbReference type="GO" id="GO:0005524">
    <property type="term" value="F:ATP binding"/>
    <property type="evidence" value="ECO:0007669"/>
    <property type="project" value="InterPro"/>
</dbReference>
<dbReference type="SUPFAM" id="SSF56112">
    <property type="entry name" value="Protein kinase-like (PK-like)"/>
    <property type="match status" value="1"/>
</dbReference>
<sequence length="410" mass="46708">MLFSADRFEIAGDFLIPRSGSEWEGTHGSYILDWDTRRWYLLIAPTECMPVHGTTDDDVEEGNDAIDILGKFFDVLSPDAYSITVDARGLLQSISPGGKARPSQMHHTIPFKSAPHLEKCLTVHFSQLVETDRIAPGVDRVFPQGQEHLDYVFKYGLTLMKDRFIWKEVSILSMLPKHRHILALEHVVLSDEPEPCILGFTSRFIAGGDLNNNPRPFKLKWLQQLTETLDFLNLELGIVNRDISAKNLLIDEVTDDIILFDFGIACTTAQVEWRNDDVDDAVITLYEIITHDDSVRQHYAYNGEISAAEIIFDKPTWLVKGELACEVSFLRKHVEEWYHRRLALLNDGSMDGIKNMIIPLRPAGFDLAQNSGAEGENLESNKRKWNSSCWERPEKTEAFAWTKKQKLCVS</sequence>
<dbReference type="Proteomes" id="UP000758603">
    <property type="component" value="Unassembled WGS sequence"/>
</dbReference>
<dbReference type="SMART" id="SM00220">
    <property type="entry name" value="S_TKc"/>
    <property type="match status" value="1"/>
</dbReference>
<dbReference type="EMBL" id="JAGPXC010000001">
    <property type="protein sequence ID" value="KAH6658977.1"/>
    <property type="molecule type" value="Genomic_DNA"/>
</dbReference>
<comment type="caution">
    <text evidence="2">The sequence shown here is derived from an EMBL/GenBank/DDBJ whole genome shotgun (WGS) entry which is preliminary data.</text>
</comment>
<evidence type="ECO:0000313" key="2">
    <source>
        <dbReference type="EMBL" id="KAH6658977.1"/>
    </source>
</evidence>
<accession>A0A9P8UV90</accession>
<dbReference type="AlphaFoldDB" id="A0A9P8UV90"/>
<dbReference type="InterPro" id="IPR001245">
    <property type="entry name" value="Ser-Thr/Tyr_kinase_cat_dom"/>
</dbReference>
<dbReference type="OrthoDB" id="4062651at2759"/>
<proteinExistence type="predicted"/>
<dbReference type="GO" id="GO:0004672">
    <property type="term" value="F:protein kinase activity"/>
    <property type="evidence" value="ECO:0007669"/>
    <property type="project" value="InterPro"/>
</dbReference>
<feature type="domain" description="Protein kinase" evidence="1">
    <location>
        <begin position="151"/>
        <end position="373"/>
    </location>
</feature>
<name>A0A9P8UV90_9PEZI</name>
<dbReference type="InterPro" id="IPR000719">
    <property type="entry name" value="Prot_kinase_dom"/>
</dbReference>
<organism evidence="2 3">
    <name type="scientific">Truncatella angustata</name>
    <dbReference type="NCBI Taxonomy" id="152316"/>
    <lineage>
        <taxon>Eukaryota</taxon>
        <taxon>Fungi</taxon>
        <taxon>Dikarya</taxon>
        <taxon>Ascomycota</taxon>
        <taxon>Pezizomycotina</taxon>
        <taxon>Sordariomycetes</taxon>
        <taxon>Xylariomycetidae</taxon>
        <taxon>Amphisphaeriales</taxon>
        <taxon>Sporocadaceae</taxon>
        <taxon>Truncatella</taxon>
    </lineage>
</organism>
<reference evidence="2" key="1">
    <citation type="journal article" date="2021" name="Nat. Commun.">
        <title>Genetic determinants of endophytism in the Arabidopsis root mycobiome.</title>
        <authorList>
            <person name="Mesny F."/>
            <person name="Miyauchi S."/>
            <person name="Thiergart T."/>
            <person name="Pickel B."/>
            <person name="Atanasova L."/>
            <person name="Karlsson M."/>
            <person name="Huettel B."/>
            <person name="Barry K.W."/>
            <person name="Haridas S."/>
            <person name="Chen C."/>
            <person name="Bauer D."/>
            <person name="Andreopoulos W."/>
            <person name="Pangilinan J."/>
            <person name="LaButti K."/>
            <person name="Riley R."/>
            <person name="Lipzen A."/>
            <person name="Clum A."/>
            <person name="Drula E."/>
            <person name="Henrissat B."/>
            <person name="Kohler A."/>
            <person name="Grigoriev I.V."/>
            <person name="Martin F.M."/>
            <person name="Hacquard S."/>
        </authorList>
    </citation>
    <scope>NUCLEOTIDE SEQUENCE</scope>
    <source>
        <strain evidence="2">MPI-SDFR-AT-0073</strain>
    </source>
</reference>
<dbReference type="Gene3D" id="1.10.510.10">
    <property type="entry name" value="Transferase(Phosphotransferase) domain 1"/>
    <property type="match status" value="1"/>
</dbReference>
<gene>
    <name evidence="2" type="ORF">BKA67DRAFT_652251</name>
</gene>
<dbReference type="GeneID" id="70135010"/>